<evidence type="ECO:0000313" key="1">
    <source>
        <dbReference type="EMBL" id="EMP28586.1"/>
    </source>
</evidence>
<organism evidence="1 2">
    <name type="scientific">Chelonia mydas</name>
    <name type="common">Green sea-turtle</name>
    <name type="synonym">Chelonia agassizi</name>
    <dbReference type="NCBI Taxonomy" id="8469"/>
    <lineage>
        <taxon>Eukaryota</taxon>
        <taxon>Metazoa</taxon>
        <taxon>Chordata</taxon>
        <taxon>Craniata</taxon>
        <taxon>Vertebrata</taxon>
        <taxon>Euteleostomi</taxon>
        <taxon>Archelosauria</taxon>
        <taxon>Testudinata</taxon>
        <taxon>Testudines</taxon>
        <taxon>Cryptodira</taxon>
        <taxon>Durocryptodira</taxon>
        <taxon>Americhelydia</taxon>
        <taxon>Chelonioidea</taxon>
        <taxon>Cheloniidae</taxon>
        <taxon>Chelonia</taxon>
    </lineage>
</organism>
<proteinExistence type="predicted"/>
<dbReference type="Proteomes" id="UP000031443">
    <property type="component" value="Unassembled WGS sequence"/>
</dbReference>
<dbReference type="AlphaFoldDB" id="M7AT94"/>
<protein>
    <submittedName>
        <fullName evidence="1">Uncharacterized protein</fullName>
    </submittedName>
</protein>
<reference evidence="2" key="1">
    <citation type="journal article" date="2013" name="Nat. Genet.">
        <title>The draft genomes of soft-shell turtle and green sea turtle yield insights into the development and evolution of the turtle-specific body plan.</title>
        <authorList>
            <person name="Wang Z."/>
            <person name="Pascual-Anaya J."/>
            <person name="Zadissa A."/>
            <person name="Li W."/>
            <person name="Niimura Y."/>
            <person name="Huang Z."/>
            <person name="Li C."/>
            <person name="White S."/>
            <person name="Xiong Z."/>
            <person name="Fang D."/>
            <person name="Wang B."/>
            <person name="Ming Y."/>
            <person name="Chen Y."/>
            <person name="Zheng Y."/>
            <person name="Kuraku S."/>
            <person name="Pignatelli M."/>
            <person name="Herrero J."/>
            <person name="Beal K."/>
            <person name="Nozawa M."/>
            <person name="Li Q."/>
            <person name="Wang J."/>
            <person name="Zhang H."/>
            <person name="Yu L."/>
            <person name="Shigenobu S."/>
            <person name="Wang J."/>
            <person name="Liu J."/>
            <person name="Flicek P."/>
            <person name="Searle S."/>
            <person name="Wang J."/>
            <person name="Kuratani S."/>
            <person name="Yin Y."/>
            <person name="Aken B."/>
            <person name="Zhang G."/>
            <person name="Irie N."/>
        </authorList>
    </citation>
    <scope>NUCLEOTIDE SEQUENCE [LARGE SCALE GENOMIC DNA]</scope>
</reference>
<evidence type="ECO:0000313" key="2">
    <source>
        <dbReference type="Proteomes" id="UP000031443"/>
    </source>
</evidence>
<dbReference type="EMBL" id="KB562345">
    <property type="protein sequence ID" value="EMP28586.1"/>
    <property type="molecule type" value="Genomic_DNA"/>
</dbReference>
<gene>
    <name evidence="1" type="ORF">UY3_14313</name>
</gene>
<sequence>MNDPTSGPNSLINPGHVPQEACCTYGQGSAQPLFLGTDGSTSALVGERRAGSRYPTAFPLGERRLCIIGVPGHYASGEI</sequence>
<name>M7AT94_CHEMY</name>
<accession>M7AT94</accession>
<keyword evidence="2" id="KW-1185">Reference proteome</keyword>